<dbReference type="PANTHER" id="PTHR11567">
    <property type="entry name" value="ACID PHOSPHATASE-RELATED"/>
    <property type="match status" value="1"/>
</dbReference>
<dbReference type="KEGG" id="dvv:114330863"/>
<evidence type="ECO:0000256" key="4">
    <source>
        <dbReference type="ARBA" id="ARBA00022729"/>
    </source>
</evidence>
<evidence type="ECO:0000256" key="8">
    <source>
        <dbReference type="SAM" id="Phobius"/>
    </source>
</evidence>
<dbReference type="GO" id="GO:0003993">
    <property type="term" value="F:acid phosphatase activity"/>
    <property type="evidence" value="ECO:0007669"/>
    <property type="project" value="UniProtKB-EC"/>
</dbReference>
<dbReference type="Pfam" id="PF00328">
    <property type="entry name" value="His_Phos_2"/>
    <property type="match status" value="1"/>
</dbReference>
<keyword evidence="8" id="KW-1133">Transmembrane helix</keyword>
<dbReference type="SUPFAM" id="SSF53254">
    <property type="entry name" value="Phosphoglycerate mutase-like"/>
    <property type="match status" value="1"/>
</dbReference>
<dbReference type="OrthoDB" id="10257284at2759"/>
<keyword evidence="6" id="KW-1015">Disulfide bond</keyword>
<dbReference type="RefSeq" id="XP_028136086.1">
    <property type="nucleotide sequence ID" value="XM_028280285.1"/>
</dbReference>
<sequence>MILTVIFLGLLYLVHANDDSLVAVHLLFRHGDRTPEIENLYKSSPYYNGSYFKPFGFGQLTNEGKLKVYNLGKEIRQRYSGFLDEEYSIDVINARSSDFNRTKASLQLMLAGLFPPTKDLTWLPGLNWQPTPYEYVGRHSDQELFGFGCERWDPIFQDFLASNDLSKYDKLLATLTNKTGEPCNSLLRGYLLYFGFQILTELNYTLPDWANEVYPYPLTNLTLDYYAMITGSTTLRQMCGGYLLKHILDDTQSKIEDKFPAKKMFIWSGHENNIVCLLRVMNLLKHDMFPNYGSFVALELHKINSTYGFKIYLKNDDNEPNLLTIPNCDSFCPLEKFKSLVHENIPEDISFCRGNKTSSGSQMFSQVNYIVFCFLFIFFYKRIYIYI</sequence>
<evidence type="ECO:0000256" key="2">
    <source>
        <dbReference type="ARBA" id="ARBA00005375"/>
    </source>
</evidence>
<keyword evidence="7" id="KW-0325">Glycoprotein</keyword>
<dbReference type="InParanoid" id="A0A6P7FJE7"/>
<feature type="signal peptide" evidence="9">
    <location>
        <begin position="1"/>
        <end position="16"/>
    </location>
</feature>
<dbReference type="InterPro" id="IPR050645">
    <property type="entry name" value="Histidine_acid_phosphatase"/>
</dbReference>
<accession>A0A6P7FJE7</accession>
<dbReference type="InterPro" id="IPR033379">
    <property type="entry name" value="Acid_Pase_AS"/>
</dbReference>
<dbReference type="PROSITE" id="PS00616">
    <property type="entry name" value="HIS_ACID_PHOSPHAT_1"/>
    <property type="match status" value="1"/>
</dbReference>
<evidence type="ECO:0000256" key="9">
    <source>
        <dbReference type="SAM" id="SignalP"/>
    </source>
</evidence>
<dbReference type="AlphaFoldDB" id="A0A6P7FJE7"/>
<evidence type="ECO:0000256" key="1">
    <source>
        <dbReference type="ARBA" id="ARBA00000032"/>
    </source>
</evidence>
<keyword evidence="4 9" id="KW-0732">Signal</keyword>
<evidence type="ECO:0000313" key="10">
    <source>
        <dbReference type="RefSeq" id="XP_028136086.1"/>
    </source>
</evidence>
<dbReference type="Gene3D" id="3.40.50.1240">
    <property type="entry name" value="Phosphoglycerate mutase-like"/>
    <property type="match status" value="1"/>
</dbReference>
<evidence type="ECO:0000256" key="7">
    <source>
        <dbReference type="ARBA" id="ARBA00023180"/>
    </source>
</evidence>
<evidence type="ECO:0000256" key="3">
    <source>
        <dbReference type="ARBA" id="ARBA00012646"/>
    </source>
</evidence>
<keyword evidence="5" id="KW-0378">Hydrolase</keyword>
<dbReference type="InterPro" id="IPR000560">
    <property type="entry name" value="His_Pase_clade-2"/>
</dbReference>
<feature type="chain" id="PRO_5027672832" description="acid phosphatase" evidence="9">
    <location>
        <begin position="17"/>
        <end position="387"/>
    </location>
</feature>
<keyword evidence="8" id="KW-0472">Membrane</keyword>
<dbReference type="EC" id="3.1.3.2" evidence="3"/>
<dbReference type="PANTHER" id="PTHR11567:SF211">
    <property type="entry name" value="PROSTATIC ACID PHOSPHATASE"/>
    <property type="match status" value="1"/>
</dbReference>
<protein>
    <recommendedName>
        <fullName evidence="3">acid phosphatase</fullName>
        <ecNumber evidence="3">3.1.3.2</ecNumber>
    </recommendedName>
</protein>
<evidence type="ECO:0000256" key="5">
    <source>
        <dbReference type="ARBA" id="ARBA00022801"/>
    </source>
</evidence>
<name>A0A6P7FJE7_DIAVI</name>
<evidence type="ECO:0000256" key="6">
    <source>
        <dbReference type="ARBA" id="ARBA00023157"/>
    </source>
</evidence>
<dbReference type="InterPro" id="IPR029033">
    <property type="entry name" value="His_PPase_superfam"/>
</dbReference>
<comment type="similarity">
    <text evidence="2">Belongs to the histidine acid phosphatase family.</text>
</comment>
<gene>
    <name evidence="10" type="primary">LOC114330863</name>
</gene>
<feature type="transmembrane region" description="Helical" evidence="8">
    <location>
        <begin position="363"/>
        <end position="380"/>
    </location>
</feature>
<comment type="catalytic activity">
    <reaction evidence="1">
        <text>a phosphate monoester + H2O = an alcohol + phosphate</text>
        <dbReference type="Rhea" id="RHEA:15017"/>
        <dbReference type="ChEBI" id="CHEBI:15377"/>
        <dbReference type="ChEBI" id="CHEBI:30879"/>
        <dbReference type="ChEBI" id="CHEBI:43474"/>
        <dbReference type="ChEBI" id="CHEBI:67140"/>
        <dbReference type="EC" id="3.1.3.2"/>
    </reaction>
</comment>
<keyword evidence="8" id="KW-0812">Transmembrane</keyword>
<proteinExistence type="inferred from homology"/>
<dbReference type="CDD" id="cd07061">
    <property type="entry name" value="HP_HAP_like"/>
    <property type="match status" value="1"/>
</dbReference>
<reference evidence="10" key="1">
    <citation type="submission" date="2025-08" db="UniProtKB">
        <authorList>
            <consortium name="RefSeq"/>
        </authorList>
    </citation>
    <scope>IDENTIFICATION</scope>
    <source>
        <tissue evidence="10">Whole insect</tissue>
    </source>
</reference>
<organism evidence="10">
    <name type="scientific">Diabrotica virgifera virgifera</name>
    <name type="common">western corn rootworm</name>
    <dbReference type="NCBI Taxonomy" id="50390"/>
    <lineage>
        <taxon>Eukaryota</taxon>
        <taxon>Metazoa</taxon>
        <taxon>Ecdysozoa</taxon>
        <taxon>Arthropoda</taxon>
        <taxon>Hexapoda</taxon>
        <taxon>Insecta</taxon>
        <taxon>Pterygota</taxon>
        <taxon>Neoptera</taxon>
        <taxon>Endopterygota</taxon>
        <taxon>Coleoptera</taxon>
        <taxon>Polyphaga</taxon>
        <taxon>Cucujiformia</taxon>
        <taxon>Chrysomeloidea</taxon>
        <taxon>Chrysomelidae</taxon>
        <taxon>Galerucinae</taxon>
        <taxon>Diabroticina</taxon>
        <taxon>Diabroticites</taxon>
        <taxon>Diabrotica</taxon>
    </lineage>
</organism>